<accession>A0A2X2CBI2</accession>
<dbReference type="Proteomes" id="UP000250443">
    <property type="component" value="Unassembled WGS sequence"/>
</dbReference>
<feature type="transmembrane region" description="Helical" evidence="1">
    <location>
        <begin position="192"/>
        <end position="210"/>
    </location>
</feature>
<sequence>MRALADFIMRGRMQATLTVVIAAVVPFLYWLSAAAGSLVVLRRGASDAAGVVVWALLPAAFWWYLGDPSIALVFVGTLALALVLRSSVSWPRVLLASILVGLAFAVTIGHVYAEPINLLAEEIQKLLPQMAGQSPDALPEAKQAQLHDMLVPVLTGLMASLFQIVCLLCLMLGRYWQAALYNPGGFAREFHALRLSPALALGMLLVMLLAPNINLGLGMLTPLCSVPLAIAGVALLHGLVRQKHMATFWLVGLYVTLLIFGQLIYPLLVIVAVVDSLFDFRGRLGNTPKDSTNGEG</sequence>
<evidence type="ECO:0000313" key="4">
    <source>
        <dbReference type="Proteomes" id="UP000250443"/>
    </source>
</evidence>
<feature type="transmembrane region" description="Helical" evidence="1">
    <location>
        <begin position="248"/>
        <end position="274"/>
    </location>
</feature>
<evidence type="ECO:0000313" key="3">
    <source>
        <dbReference type="EMBL" id="SPZ03026.1"/>
    </source>
</evidence>
<proteinExistence type="predicted"/>
<dbReference type="AlphaFoldDB" id="A0A2X2CBI2"/>
<dbReference type="EMBL" id="JADMCD010000001">
    <property type="protein sequence ID" value="MBF8639758.1"/>
    <property type="molecule type" value="Genomic_DNA"/>
</dbReference>
<feature type="transmembrane region" description="Helical" evidence="1">
    <location>
        <begin position="216"/>
        <end position="236"/>
    </location>
</feature>
<dbReference type="Proteomes" id="UP000626180">
    <property type="component" value="Unassembled WGS sequence"/>
</dbReference>
<feature type="transmembrane region" description="Helical" evidence="1">
    <location>
        <begin position="149"/>
        <end position="172"/>
    </location>
</feature>
<keyword evidence="5" id="KW-1185">Reference proteome</keyword>
<evidence type="ECO:0000256" key="1">
    <source>
        <dbReference type="SAM" id="Phobius"/>
    </source>
</evidence>
<feature type="transmembrane region" description="Helical" evidence="1">
    <location>
        <begin position="20"/>
        <end position="41"/>
    </location>
</feature>
<keyword evidence="1" id="KW-0812">Transmembrane</keyword>
<keyword evidence="1" id="KW-1133">Transmembrane helix</keyword>
<organism evidence="3 4">
    <name type="scientific">Pseudomonas luteola</name>
    <dbReference type="NCBI Taxonomy" id="47886"/>
    <lineage>
        <taxon>Bacteria</taxon>
        <taxon>Pseudomonadati</taxon>
        <taxon>Pseudomonadota</taxon>
        <taxon>Gammaproteobacteria</taxon>
        <taxon>Pseudomonadales</taxon>
        <taxon>Pseudomonadaceae</taxon>
        <taxon>Pseudomonas</taxon>
    </lineage>
</organism>
<reference evidence="3 4" key="1">
    <citation type="submission" date="2018-06" db="EMBL/GenBank/DDBJ databases">
        <authorList>
            <consortium name="Pathogen Informatics"/>
            <person name="Doyle S."/>
        </authorList>
    </citation>
    <scope>NUCLEOTIDE SEQUENCE [LARGE SCALE GENOMIC DNA]</scope>
    <source>
        <strain evidence="3 4">NCTC11842</strain>
    </source>
</reference>
<protein>
    <submittedName>
        <fullName evidence="3">Membrane protein</fullName>
    </submittedName>
</protein>
<feature type="transmembrane region" description="Helical" evidence="1">
    <location>
        <begin position="70"/>
        <end position="86"/>
    </location>
</feature>
<keyword evidence="1" id="KW-0472">Membrane</keyword>
<dbReference type="EMBL" id="UAUF01000008">
    <property type="protein sequence ID" value="SPZ03026.1"/>
    <property type="molecule type" value="Genomic_DNA"/>
</dbReference>
<dbReference type="RefSeq" id="WP_010796931.1">
    <property type="nucleotide sequence ID" value="NZ_CP069262.1"/>
</dbReference>
<evidence type="ECO:0000313" key="2">
    <source>
        <dbReference type="EMBL" id="MBF8639758.1"/>
    </source>
</evidence>
<feature type="transmembrane region" description="Helical" evidence="1">
    <location>
        <begin position="93"/>
        <end position="113"/>
    </location>
</feature>
<evidence type="ECO:0000313" key="5">
    <source>
        <dbReference type="Proteomes" id="UP000626180"/>
    </source>
</evidence>
<reference evidence="2 5" key="2">
    <citation type="submission" date="2020-10" db="EMBL/GenBank/DDBJ databases">
        <title>Genome sequences of Pseudomonas isolates.</title>
        <authorList>
            <person name="Wessels L."/>
            <person name="Reich F."/>
            <person name="Hammerl J."/>
        </authorList>
    </citation>
    <scope>NUCLEOTIDE SEQUENCE [LARGE SCALE GENOMIC DNA]</scope>
    <source>
        <strain evidence="2 5">20-MO00624-0</strain>
    </source>
</reference>
<name>A0A2X2CBI2_PSELU</name>
<gene>
    <name evidence="2" type="ORF">IRZ65_03530</name>
    <name evidence="3" type="ORF">NCTC11842_00996</name>
</gene>